<dbReference type="CDD" id="cd05403">
    <property type="entry name" value="NT_KNTase_like"/>
    <property type="match status" value="1"/>
</dbReference>
<gene>
    <name evidence="11" type="ORF">LX97_01116</name>
</gene>
<dbReference type="InterPro" id="IPR043519">
    <property type="entry name" value="NT_sf"/>
</dbReference>
<dbReference type="Gene3D" id="3.30.460.10">
    <property type="entry name" value="Beta Polymerase, domain 2"/>
    <property type="match status" value="1"/>
</dbReference>
<comment type="similarity">
    <text evidence="9">Belongs to the MntA antitoxin family.</text>
</comment>
<evidence type="ECO:0000256" key="2">
    <source>
        <dbReference type="ARBA" id="ARBA00022649"/>
    </source>
</evidence>
<keyword evidence="8" id="KW-0460">Magnesium</keyword>
<evidence type="ECO:0000256" key="7">
    <source>
        <dbReference type="ARBA" id="ARBA00022840"/>
    </source>
</evidence>
<organism evidence="11 12">
    <name type="scientific">Nonlabens dokdonensis</name>
    <dbReference type="NCBI Taxonomy" id="328515"/>
    <lineage>
        <taxon>Bacteria</taxon>
        <taxon>Pseudomonadati</taxon>
        <taxon>Bacteroidota</taxon>
        <taxon>Flavobacteriia</taxon>
        <taxon>Flavobacteriales</taxon>
        <taxon>Flavobacteriaceae</taxon>
        <taxon>Nonlabens</taxon>
    </lineage>
</organism>
<sequence>MKSSINKIIIKALQPFHPKEIAVFGSYSRGTNSATSDIDIVVSFMNRISLFDIGKIYDVFETKYNLKIDLVQKEAMSPEFEKSISQDLKYIYKSV</sequence>
<evidence type="ECO:0000256" key="5">
    <source>
        <dbReference type="ARBA" id="ARBA00022723"/>
    </source>
</evidence>
<keyword evidence="2" id="KW-1277">Toxin-antitoxin system</keyword>
<feature type="domain" description="Polymerase nucleotidyl transferase" evidence="10">
    <location>
        <begin position="10"/>
        <end position="90"/>
    </location>
</feature>
<dbReference type="EMBL" id="QKZR01000001">
    <property type="protein sequence ID" value="PZX44107.1"/>
    <property type="molecule type" value="Genomic_DNA"/>
</dbReference>
<keyword evidence="7" id="KW-0067">ATP-binding</keyword>
<comment type="cofactor">
    <cofactor evidence="1">
        <name>Mg(2+)</name>
        <dbReference type="ChEBI" id="CHEBI:18420"/>
    </cofactor>
</comment>
<dbReference type="PANTHER" id="PTHR33571">
    <property type="entry name" value="SSL8005 PROTEIN"/>
    <property type="match status" value="1"/>
</dbReference>
<evidence type="ECO:0000256" key="4">
    <source>
        <dbReference type="ARBA" id="ARBA00022695"/>
    </source>
</evidence>
<dbReference type="InterPro" id="IPR052038">
    <property type="entry name" value="Type-VII_TA_antitoxin"/>
</dbReference>
<keyword evidence="3" id="KW-0808">Transferase</keyword>
<protein>
    <recommendedName>
        <fullName evidence="10">Polymerase nucleotidyl transferase domain-containing protein</fullName>
    </recommendedName>
</protein>
<evidence type="ECO:0000313" key="12">
    <source>
        <dbReference type="Proteomes" id="UP000248584"/>
    </source>
</evidence>
<evidence type="ECO:0000256" key="8">
    <source>
        <dbReference type="ARBA" id="ARBA00022842"/>
    </source>
</evidence>
<dbReference type="RefSeq" id="WP_015361947.1">
    <property type="nucleotide sequence ID" value="NZ_QKZR01000001.1"/>
</dbReference>
<keyword evidence="5" id="KW-0479">Metal-binding</keyword>
<evidence type="ECO:0000256" key="6">
    <source>
        <dbReference type="ARBA" id="ARBA00022741"/>
    </source>
</evidence>
<accession>A0ABX5Q239</accession>
<proteinExistence type="inferred from homology"/>
<evidence type="ECO:0000259" key="10">
    <source>
        <dbReference type="Pfam" id="PF01909"/>
    </source>
</evidence>
<evidence type="ECO:0000313" key="11">
    <source>
        <dbReference type="EMBL" id="PZX44107.1"/>
    </source>
</evidence>
<evidence type="ECO:0000256" key="1">
    <source>
        <dbReference type="ARBA" id="ARBA00001946"/>
    </source>
</evidence>
<name>A0ABX5Q239_9FLAO</name>
<evidence type="ECO:0000256" key="9">
    <source>
        <dbReference type="ARBA" id="ARBA00038276"/>
    </source>
</evidence>
<reference evidence="11 12" key="1">
    <citation type="submission" date="2018-06" db="EMBL/GenBank/DDBJ databases">
        <title>Genomic Encyclopedia of Archaeal and Bacterial Type Strains, Phase II (KMG-II): from individual species to whole genera.</title>
        <authorList>
            <person name="Goeker M."/>
        </authorList>
    </citation>
    <scope>NUCLEOTIDE SEQUENCE [LARGE SCALE GENOMIC DNA]</scope>
    <source>
        <strain evidence="11 12">DSM 17205</strain>
    </source>
</reference>
<keyword evidence="6" id="KW-0547">Nucleotide-binding</keyword>
<dbReference type="Proteomes" id="UP000248584">
    <property type="component" value="Unassembled WGS sequence"/>
</dbReference>
<evidence type="ECO:0000256" key="3">
    <source>
        <dbReference type="ARBA" id="ARBA00022679"/>
    </source>
</evidence>
<comment type="caution">
    <text evidence="11">The sequence shown here is derived from an EMBL/GenBank/DDBJ whole genome shotgun (WGS) entry which is preliminary data.</text>
</comment>
<keyword evidence="12" id="KW-1185">Reference proteome</keyword>
<dbReference type="Pfam" id="PF01909">
    <property type="entry name" value="NTP_transf_2"/>
    <property type="match status" value="1"/>
</dbReference>
<dbReference type="PANTHER" id="PTHR33571:SF14">
    <property type="entry name" value="PROTEIN ADENYLYLTRANSFERASE MJ0435-RELATED"/>
    <property type="match status" value="1"/>
</dbReference>
<keyword evidence="4" id="KW-0548">Nucleotidyltransferase</keyword>
<dbReference type="InterPro" id="IPR002934">
    <property type="entry name" value="Polymerase_NTP_transf_dom"/>
</dbReference>
<dbReference type="SUPFAM" id="SSF81301">
    <property type="entry name" value="Nucleotidyltransferase"/>
    <property type="match status" value="1"/>
</dbReference>